<feature type="domain" description="ABC transmembrane type-1" evidence="10">
    <location>
        <begin position="95"/>
        <end position="284"/>
    </location>
</feature>
<dbReference type="Gene3D" id="1.10.3720.10">
    <property type="entry name" value="MetI-like"/>
    <property type="match status" value="1"/>
</dbReference>
<keyword evidence="2 9" id="KW-0813">Transport</keyword>
<dbReference type="Proteomes" id="UP000324162">
    <property type="component" value="Unassembled WGS sequence"/>
</dbReference>
<dbReference type="SUPFAM" id="SSF161098">
    <property type="entry name" value="MetI-like"/>
    <property type="match status" value="1"/>
</dbReference>
<keyword evidence="15" id="KW-1185">Reference proteome</keyword>
<evidence type="ECO:0000256" key="1">
    <source>
        <dbReference type="ARBA" id="ARBA00004429"/>
    </source>
</evidence>
<dbReference type="GO" id="GO:0005886">
    <property type="term" value="C:plasma membrane"/>
    <property type="evidence" value="ECO:0007669"/>
    <property type="project" value="UniProtKB-SubCell"/>
</dbReference>
<dbReference type="EMBL" id="JJNZ01000008">
    <property type="protein sequence ID" value="KDC52920.1"/>
    <property type="molecule type" value="Genomic_DNA"/>
</dbReference>
<evidence type="ECO:0000259" key="10">
    <source>
        <dbReference type="PROSITE" id="PS50928"/>
    </source>
</evidence>
<dbReference type="Proteomes" id="UP000322915">
    <property type="component" value="Unassembled WGS sequence"/>
</dbReference>
<dbReference type="EMBL" id="SEUK01000040">
    <property type="protein sequence ID" value="KAA1163869.1"/>
    <property type="molecule type" value="Genomic_DNA"/>
</dbReference>
<evidence type="ECO:0000256" key="8">
    <source>
        <dbReference type="ARBA" id="ARBA00024202"/>
    </source>
</evidence>
<dbReference type="PROSITE" id="PS50928">
    <property type="entry name" value="ABC_TM1"/>
    <property type="match status" value="1"/>
</dbReference>
<evidence type="ECO:0000256" key="9">
    <source>
        <dbReference type="RuleBase" id="RU363032"/>
    </source>
</evidence>
<evidence type="ECO:0000256" key="6">
    <source>
        <dbReference type="ARBA" id="ARBA00022989"/>
    </source>
</evidence>
<dbReference type="PANTHER" id="PTHR43386:SF5">
    <property type="entry name" value="PUTRESCINE EXPORT SYSTEM PERMEASE PROTEIN SAPC"/>
    <property type="match status" value="1"/>
</dbReference>
<organism evidence="12 16">
    <name type="scientific">Pseudoalteromonas fuliginea</name>
    <dbReference type="NCBI Taxonomy" id="1872678"/>
    <lineage>
        <taxon>Bacteria</taxon>
        <taxon>Pseudomonadati</taxon>
        <taxon>Pseudomonadota</taxon>
        <taxon>Gammaproteobacteria</taxon>
        <taxon>Alteromonadales</taxon>
        <taxon>Pseudoalteromonadaceae</taxon>
        <taxon>Pseudoalteromonas</taxon>
    </lineage>
</organism>
<evidence type="ECO:0000313" key="11">
    <source>
        <dbReference type="EMBL" id="KAA1154150.1"/>
    </source>
</evidence>
<dbReference type="InterPro" id="IPR000515">
    <property type="entry name" value="MetI-like"/>
</dbReference>
<feature type="transmembrane region" description="Helical" evidence="9">
    <location>
        <begin position="257"/>
        <end position="278"/>
    </location>
</feature>
<dbReference type="AlphaFoldDB" id="A0A063KVP0"/>
<dbReference type="InterPro" id="IPR035906">
    <property type="entry name" value="MetI-like_sf"/>
</dbReference>
<evidence type="ECO:0000256" key="2">
    <source>
        <dbReference type="ARBA" id="ARBA00022448"/>
    </source>
</evidence>
<evidence type="ECO:0000256" key="5">
    <source>
        <dbReference type="ARBA" id="ARBA00022692"/>
    </source>
</evidence>
<keyword evidence="7 9" id="KW-0472">Membrane</keyword>
<keyword evidence="5 9" id="KW-0812">Transmembrane</keyword>
<dbReference type="Proteomes" id="UP000027154">
    <property type="component" value="Unassembled WGS sequence"/>
</dbReference>
<dbReference type="GO" id="GO:0055085">
    <property type="term" value="P:transmembrane transport"/>
    <property type="evidence" value="ECO:0007669"/>
    <property type="project" value="InterPro"/>
</dbReference>
<evidence type="ECO:0000256" key="3">
    <source>
        <dbReference type="ARBA" id="ARBA00022475"/>
    </source>
</evidence>
<feature type="transmembrane region" description="Helical" evidence="9">
    <location>
        <begin position="134"/>
        <end position="155"/>
    </location>
</feature>
<feature type="transmembrane region" description="Helical" evidence="9">
    <location>
        <begin position="28"/>
        <end position="50"/>
    </location>
</feature>
<dbReference type="Pfam" id="PF12911">
    <property type="entry name" value="OppC_N"/>
    <property type="match status" value="1"/>
</dbReference>
<evidence type="ECO:0000313" key="12">
    <source>
        <dbReference type="EMBL" id="KAA1163869.1"/>
    </source>
</evidence>
<dbReference type="OrthoDB" id="9805884at2"/>
<gene>
    <name evidence="13" type="ORF">DC53_03050</name>
    <name evidence="12" type="ORF">EU508_03190</name>
    <name evidence="11" type="ORF">EU509_13610</name>
</gene>
<keyword evidence="3" id="KW-1003">Cell membrane</keyword>
<dbReference type="RefSeq" id="WP_007376836.1">
    <property type="nucleotide sequence ID" value="NZ_JBBMQV010000027.1"/>
</dbReference>
<dbReference type="PANTHER" id="PTHR43386">
    <property type="entry name" value="OLIGOPEPTIDE TRANSPORT SYSTEM PERMEASE PROTEIN APPC"/>
    <property type="match status" value="1"/>
</dbReference>
<dbReference type="CDD" id="cd06261">
    <property type="entry name" value="TM_PBP2"/>
    <property type="match status" value="1"/>
</dbReference>
<proteinExistence type="inferred from homology"/>
<comment type="similarity">
    <text evidence="8">Belongs to the binding-protein-dependent transport system permease family. OppBC subfamily.</text>
</comment>
<feature type="transmembrane region" description="Helical" evidence="9">
    <location>
        <begin position="161"/>
        <end position="181"/>
    </location>
</feature>
<dbReference type="InterPro" id="IPR050366">
    <property type="entry name" value="BP-dependent_transpt_permease"/>
</dbReference>
<evidence type="ECO:0000256" key="4">
    <source>
        <dbReference type="ARBA" id="ARBA00022519"/>
    </source>
</evidence>
<comment type="caution">
    <text evidence="12">The sequence shown here is derived from an EMBL/GenBank/DDBJ whole genome shotgun (WGS) entry which is preliminary data.</text>
</comment>
<reference evidence="13 14" key="1">
    <citation type="submission" date="2014-04" db="EMBL/GenBank/DDBJ databases">
        <title>Pseudoalteromonas galatheae sp. nov., isolated from a deep-sea polychaete near Canal Concepcion, Chile.</title>
        <authorList>
            <person name="Machado H.R."/>
            <person name="Gram L."/>
            <person name="Vynne N.G."/>
        </authorList>
    </citation>
    <scope>NUCLEOTIDE SEQUENCE [LARGE SCALE GENOMIC DNA]</scope>
    <source>
        <strain evidence="13 14">KMM216</strain>
    </source>
</reference>
<name>A0A063KVP0_9GAMM</name>
<reference evidence="15 16" key="2">
    <citation type="submission" date="2019-01" db="EMBL/GenBank/DDBJ databases">
        <title>Genome sequences of marine Pseudoalteromonas species.</title>
        <authorList>
            <person name="Boraston A.B."/>
            <person name="Hehemann J.-H."/>
            <person name="Vickers C.J."/>
            <person name="Salama-Alber O."/>
            <person name="Abe K."/>
            <person name="Hettle A.J."/>
        </authorList>
    </citation>
    <scope>NUCLEOTIDE SEQUENCE [LARGE SCALE GENOMIC DNA]</scope>
    <source>
        <strain evidence="12 16">PS42</strain>
        <strain evidence="11 15">PS47</strain>
    </source>
</reference>
<evidence type="ECO:0000256" key="7">
    <source>
        <dbReference type="ARBA" id="ARBA00023136"/>
    </source>
</evidence>
<sequence>MAKFNIFSEESNKSPLARFWRKFKNNHPALVGLWIFVAFALLAASAPLLAPYGVNQQHSDALLIPPSWREMGDVRFILGTDDLGRDVLSRLMNGATYTFGLSVVAALITTIIGVLVGTFAGISRGIRSSFLNHLLDITLSIPSLLLAIIIIAILGPGLMNTVWAIILALLPQFIHSIRNLIVDELNKDYITAFRLDGASNWHIISRGIFPNIYEHIVVIFTMALSTAILDISALGFLKLGAQPPTTEWGAILAENLGLIYLAPWTVALPGVLLFLAVLSTNLVGDGLRQVLKARKAD</sequence>
<dbReference type="InterPro" id="IPR025966">
    <property type="entry name" value="OppC_N"/>
</dbReference>
<evidence type="ECO:0000313" key="13">
    <source>
        <dbReference type="EMBL" id="KDC52920.1"/>
    </source>
</evidence>
<keyword evidence="6 9" id="KW-1133">Transmembrane helix</keyword>
<keyword evidence="4" id="KW-0997">Cell inner membrane</keyword>
<comment type="subcellular location">
    <subcellularLocation>
        <location evidence="1">Cell inner membrane</location>
        <topology evidence="1">Multi-pass membrane protein</topology>
    </subcellularLocation>
    <subcellularLocation>
        <location evidence="9">Cell membrane</location>
        <topology evidence="9">Multi-pass membrane protein</topology>
    </subcellularLocation>
</comment>
<evidence type="ECO:0000313" key="16">
    <source>
        <dbReference type="Proteomes" id="UP000324162"/>
    </source>
</evidence>
<feature type="transmembrane region" description="Helical" evidence="9">
    <location>
        <begin position="216"/>
        <end position="237"/>
    </location>
</feature>
<protein>
    <submittedName>
        <fullName evidence="12">ABC transporter permease subunit</fullName>
    </submittedName>
    <submittedName>
        <fullName evidence="13">Peptide ABC transporter permease</fullName>
    </submittedName>
</protein>
<dbReference type="Pfam" id="PF00528">
    <property type="entry name" value="BPD_transp_1"/>
    <property type="match status" value="1"/>
</dbReference>
<feature type="transmembrane region" description="Helical" evidence="9">
    <location>
        <begin position="97"/>
        <end position="122"/>
    </location>
</feature>
<dbReference type="EMBL" id="SEUJ01000073">
    <property type="protein sequence ID" value="KAA1154150.1"/>
    <property type="molecule type" value="Genomic_DNA"/>
</dbReference>
<evidence type="ECO:0000313" key="14">
    <source>
        <dbReference type="Proteomes" id="UP000027154"/>
    </source>
</evidence>
<accession>A0A063KVP0</accession>
<evidence type="ECO:0000313" key="15">
    <source>
        <dbReference type="Proteomes" id="UP000322915"/>
    </source>
</evidence>